<dbReference type="OrthoDB" id="2157866at2759"/>
<reference evidence="4" key="1">
    <citation type="journal article" date="2020" name="Stud. Mycol.">
        <title>101 Dothideomycetes genomes: A test case for predicting lifestyles and emergence of pathogens.</title>
        <authorList>
            <person name="Haridas S."/>
            <person name="Albert R."/>
            <person name="Binder M."/>
            <person name="Bloem J."/>
            <person name="LaButti K."/>
            <person name="Salamov A."/>
            <person name="Andreopoulos B."/>
            <person name="Baker S."/>
            <person name="Barry K."/>
            <person name="Bills G."/>
            <person name="Bluhm B."/>
            <person name="Cannon C."/>
            <person name="Castanera R."/>
            <person name="Culley D."/>
            <person name="Daum C."/>
            <person name="Ezra D."/>
            <person name="Gonzalez J."/>
            <person name="Henrissat B."/>
            <person name="Kuo A."/>
            <person name="Liang C."/>
            <person name="Lipzen A."/>
            <person name="Lutzoni F."/>
            <person name="Magnuson J."/>
            <person name="Mondo S."/>
            <person name="Nolan M."/>
            <person name="Ohm R."/>
            <person name="Pangilinan J."/>
            <person name="Park H.-J."/>
            <person name="Ramirez L."/>
            <person name="Alfaro M."/>
            <person name="Sun H."/>
            <person name="Tritt A."/>
            <person name="Yoshinaga Y."/>
            <person name="Zwiers L.-H."/>
            <person name="Turgeon B."/>
            <person name="Goodwin S."/>
            <person name="Spatafora J."/>
            <person name="Crous P."/>
            <person name="Grigoriev I."/>
        </authorList>
    </citation>
    <scope>NUCLEOTIDE SEQUENCE [LARGE SCALE GENOMIC DNA]</scope>
    <source>
        <strain evidence="4">CBS 304.66</strain>
    </source>
</reference>
<dbReference type="InterPro" id="IPR001849">
    <property type="entry name" value="PH_domain"/>
</dbReference>
<dbReference type="SMART" id="SM00233">
    <property type="entry name" value="PH"/>
    <property type="match status" value="2"/>
</dbReference>
<dbReference type="FunFam" id="2.30.29.30:FF:000286">
    <property type="entry name" value="PH-protein kinase domain containing protein"/>
    <property type="match status" value="1"/>
</dbReference>
<dbReference type="InterPro" id="IPR051707">
    <property type="entry name" value="PI-Interact_SigTrans_Reg"/>
</dbReference>
<name>A0A9P4MZ95_9PLEO</name>
<proteinExistence type="predicted"/>
<dbReference type="CDD" id="cd13298">
    <property type="entry name" value="PH1_PH_fungal"/>
    <property type="match status" value="1"/>
</dbReference>
<feature type="compositionally biased region" description="Polar residues" evidence="1">
    <location>
        <begin position="363"/>
        <end position="383"/>
    </location>
</feature>
<dbReference type="Proteomes" id="UP000800093">
    <property type="component" value="Unassembled WGS sequence"/>
</dbReference>
<feature type="compositionally biased region" description="Polar residues" evidence="1">
    <location>
        <begin position="199"/>
        <end position="211"/>
    </location>
</feature>
<dbReference type="CDD" id="cd13299">
    <property type="entry name" value="PH2_PH_fungal"/>
    <property type="match status" value="1"/>
</dbReference>
<feature type="domain" description="PH" evidence="2">
    <location>
        <begin position="250"/>
        <end position="349"/>
    </location>
</feature>
<feature type="region of interest" description="Disordered" evidence="1">
    <location>
        <begin position="165"/>
        <end position="242"/>
    </location>
</feature>
<feature type="compositionally biased region" description="Low complexity" evidence="1">
    <location>
        <begin position="170"/>
        <end position="181"/>
    </location>
</feature>
<dbReference type="EMBL" id="ML986713">
    <property type="protein sequence ID" value="KAF2259288.1"/>
    <property type="molecule type" value="Genomic_DNA"/>
</dbReference>
<feature type="region of interest" description="Disordered" evidence="1">
    <location>
        <begin position="359"/>
        <end position="402"/>
    </location>
</feature>
<feature type="domain" description="PH" evidence="2">
    <location>
        <begin position="38"/>
        <end position="135"/>
    </location>
</feature>
<accession>A0A9P4MZ95</accession>
<evidence type="ECO:0000313" key="3">
    <source>
        <dbReference type="EMBL" id="KAF2259288.1"/>
    </source>
</evidence>
<dbReference type="InterPro" id="IPR011993">
    <property type="entry name" value="PH-like_dom_sf"/>
</dbReference>
<dbReference type="PROSITE" id="PS50003">
    <property type="entry name" value="PH_DOMAIN"/>
    <property type="match status" value="2"/>
</dbReference>
<gene>
    <name evidence="3" type="ORF">CC78DRAFT_556147</name>
</gene>
<comment type="caution">
    <text evidence="3">The sequence shown here is derived from an EMBL/GenBank/DDBJ whole genome shotgun (WGS) entry which is preliminary data.</text>
</comment>
<dbReference type="PANTHER" id="PTHR14336">
    <property type="entry name" value="TANDEM PH DOMAIN CONTAINING PROTEIN"/>
    <property type="match status" value="1"/>
</dbReference>
<dbReference type="SUPFAM" id="SSF50729">
    <property type="entry name" value="PH domain-like"/>
    <property type="match status" value="2"/>
</dbReference>
<evidence type="ECO:0000259" key="2">
    <source>
        <dbReference type="PROSITE" id="PS50003"/>
    </source>
</evidence>
<evidence type="ECO:0000313" key="4">
    <source>
        <dbReference type="Proteomes" id="UP000800093"/>
    </source>
</evidence>
<organism evidence="3 4">
    <name type="scientific">Lojkania enalia</name>
    <dbReference type="NCBI Taxonomy" id="147567"/>
    <lineage>
        <taxon>Eukaryota</taxon>
        <taxon>Fungi</taxon>
        <taxon>Dikarya</taxon>
        <taxon>Ascomycota</taxon>
        <taxon>Pezizomycotina</taxon>
        <taxon>Dothideomycetes</taxon>
        <taxon>Pleosporomycetidae</taxon>
        <taxon>Pleosporales</taxon>
        <taxon>Pleosporales incertae sedis</taxon>
        <taxon>Lojkania</taxon>
    </lineage>
</organism>
<sequence>MKIHTPQPQPRVEAIKTQQANLGVLSPVNQNGSFEFDRVIKEGTVVKRTRKTKSWKPIYLVLRPNLLSIYKNKDETKLRHQINLSEITAVARQKDSKKKMDHVFGIFSPARNYHLGAPNEKDAQAWVDVIRREARIDEEEEEMMILSPTGTKSTFSGFGRVATARDQVGSSSSEIDPRPSSSLPPEQMHSAVRRPSHAPNYSGNEYGSLSDFSDAGGVPGESSHSLPRTSERSRNVSQTSNIGAMPDDERVVYHGWLYVLKSKGGVRQWKKVWVVLRPKALGLYKNDQEYSANLIIPFPSIIDAVDIDPVSKTKQYCMQIISEEKNFRFCASDEDSLAKWLGAFKSLLAKRREAGQHRVLAAASNSGNAQPSAPKQSSNSAPQKSVDFAKERSHPQQPQALK</sequence>
<dbReference type="Gene3D" id="2.30.29.30">
    <property type="entry name" value="Pleckstrin-homology domain (PH domain)/Phosphotyrosine-binding domain (PTB)"/>
    <property type="match status" value="2"/>
</dbReference>
<dbReference type="Pfam" id="PF00169">
    <property type="entry name" value="PH"/>
    <property type="match status" value="2"/>
</dbReference>
<protein>
    <submittedName>
        <fullName evidence="3">PH domain-like protein</fullName>
    </submittedName>
</protein>
<evidence type="ECO:0000256" key="1">
    <source>
        <dbReference type="SAM" id="MobiDB-lite"/>
    </source>
</evidence>
<dbReference type="AlphaFoldDB" id="A0A9P4MZ95"/>
<keyword evidence="4" id="KW-1185">Reference proteome</keyword>